<dbReference type="AlphaFoldDB" id="A0A7R8WKN5"/>
<feature type="compositionally biased region" description="Polar residues" evidence="2">
    <location>
        <begin position="13"/>
        <end position="24"/>
    </location>
</feature>
<dbReference type="EMBL" id="OB662967">
    <property type="protein sequence ID" value="CAD7230798.1"/>
    <property type="molecule type" value="Genomic_DNA"/>
</dbReference>
<protein>
    <submittedName>
        <fullName evidence="3">Uncharacterized protein</fullName>
    </submittedName>
</protein>
<dbReference type="OrthoDB" id="10018316at2759"/>
<dbReference type="PANTHER" id="PTHR46108:SF4">
    <property type="entry name" value="BLUE CHEESE"/>
    <property type="match status" value="1"/>
</dbReference>
<reference evidence="3" key="1">
    <citation type="submission" date="2020-11" db="EMBL/GenBank/DDBJ databases">
        <authorList>
            <person name="Tran Van P."/>
        </authorList>
    </citation>
    <scope>NUCLEOTIDE SEQUENCE</scope>
</reference>
<evidence type="ECO:0000256" key="2">
    <source>
        <dbReference type="SAM" id="MobiDB-lite"/>
    </source>
</evidence>
<sequence length="530" mass="58238">MNLMRRLVGGGTSPRSSIDASSSTHSQLGLMHLRKLFHEFSHPTTYVSDEEKEKKLYQMLPLFDKIFSGSSSSSLSQDRFPDLLPFATHVSRLLVTEIRKRAANQSTEAASQEIIRFLELPSVPAGEEAPPNGWLLMSCVHILASGNETIVDALTATSVPSCLVKALYLFFDLPPIPGAADSGTGAAVTGGGFEEALEGAWENAELSAPQRRLLLQKVFVEGRSDAKSSNNDMSHQVVDHVVVGWERGNEEESASRMGTKNRAGNITTLTSMCQHVSPAEDLSRHDDLTLLFAAVTSPCPPYNVGWRKGATEVLMTLSRHGLSSTVVSYIHNRGCIGMCLDNVQRSEELSPLEIVEMLVSVFCFLKDSSDGSQVLLEDFRNCGGYTYLTDFLLRLEKDHSEEARDAVRNLVLIVASLSMCGFMELKPTQSDSNFVFQLPGFSIPQPSSRGASVRNVSAFAVLQTVFMRATSINLTGVILDAISSVYQGDHSNYFILEQQNTLCRFAEKIFLKPREIQVRGFSKKQTHGSI</sequence>
<dbReference type="PANTHER" id="PTHR46108">
    <property type="entry name" value="BLUE CHEESE"/>
    <property type="match status" value="1"/>
</dbReference>
<proteinExistence type="predicted"/>
<gene>
    <name evidence="3" type="ORF">CTOB1V02_LOCUS8654</name>
</gene>
<evidence type="ECO:0000313" key="3">
    <source>
        <dbReference type="EMBL" id="CAD7230798.1"/>
    </source>
</evidence>
<feature type="region of interest" description="Disordered" evidence="2">
    <location>
        <begin position="1"/>
        <end position="24"/>
    </location>
</feature>
<name>A0A7R8WKN5_9CRUS</name>
<keyword evidence="1" id="KW-0853">WD repeat</keyword>
<accession>A0A7R8WKN5</accession>
<dbReference type="InterPro" id="IPR051944">
    <property type="entry name" value="BEACH_domain_protein"/>
</dbReference>
<organism evidence="3">
    <name type="scientific">Cyprideis torosa</name>
    <dbReference type="NCBI Taxonomy" id="163714"/>
    <lineage>
        <taxon>Eukaryota</taxon>
        <taxon>Metazoa</taxon>
        <taxon>Ecdysozoa</taxon>
        <taxon>Arthropoda</taxon>
        <taxon>Crustacea</taxon>
        <taxon>Oligostraca</taxon>
        <taxon>Ostracoda</taxon>
        <taxon>Podocopa</taxon>
        <taxon>Podocopida</taxon>
        <taxon>Cytherocopina</taxon>
        <taxon>Cytheroidea</taxon>
        <taxon>Cytherideidae</taxon>
        <taxon>Cyprideis</taxon>
    </lineage>
</organism>
<evidence type="ECO:0000256" key="1">
    <source>
        <dbReference type="ARBA" id="ARBA00022574"/>
    </source>
</evidence>